<feature type="region of interest" description="Disordered" evidence="1">
    <location>
        <begin position="52"/>
        <end position="75"/>
    </location>
</feature>
<proteinExistence type="predicted"/>
<comment type="caution">
    <text evidence="2">The sequence shown here is derived from an EMBL/GenBank/DDBJ whole genome shotgun (WGS) entry which is preliminary data.</text>
</comment>
<dbReference type="AlphaFoldDB" id="X1R2K3"/>
<organism evidence="2">
    <name type="scientific">marine sediment metagenome</name>
    <dbReference type="NCBI Taxonomy" id="412755"/>
    <lineage>
        <taxon>unclassified sequences</taxon>
        <taxon>metagenomes</taxon>
        <taxon>ecological metagenomes</taxon>
    </lineage>
</organism>
<accession>X1R2K3</accession>
<dbReference type="EMBL" id="BARW01002913">
    <property type="protein sequence ID" value="GAI61316.1"/>
    <property type="molecule type" value="Genomic_DNA"/>
</dbReference>
<evidence type="ECO:0000256" key="1">
    <source>
        <dbReference type="SAM" id="MobiDB-lite"/>
    </source>
</evidence>
<sequence length="75" mass="8183">MPDTPATVIKGNCLQWENPPCLALVKNHGSGGTLPAKWLCMYVCMYFRNQGVGNNREEAGDGVSHKGRLKPPRTA</sequence>
<protein>
    <submittedName>
        <fullName evidence="2">Uncharacterized protein</fullName>
    </submittedName>
</protein>
<gene>
    <name evidence="2" type="ORF">S12H4_07777</name>
</gene>
<name>X1R2K3_9ZZZZ</name>
<feature type="compositionally biased region" description="Basic residues" evidence="1">
    <location>
        <begin position="65"/>
        <end position="75"/>
    </location>
</feature>
<reference evidence="2" key="1">
    <citation type="journal article" date="2014" name="Front. Microbiol.">
        <title>High frequency of phylogenetically diverse reductive dehalogenase-homologous genes in deep subseafloor sedimentary metagenomes.</title>
        <authorList>
            <person name="Kawai M."/>
            <person name="Futagami T."/>
            <person name="Toyoda A."/>
            <person name="Takaki Y."/>
            <person name="Nishi S."/>
            <person name="Hori S."/>
            <person name="Arai W."/>
            <person name="Tsubouchi T."/>
            <person name="Morono Y."/>
            <person name="Uchiyama I."/>
            <person name="Ito T."/>
            <person name="Fujiyama A."/>
            <person name="Inagaki F."/>
            <person name="Takami H."/>
        </authorList>
    </citation>
    <scope>NUCLEOTIDE SEQUENCE</scope>
    <source>
        <strain evidence="2">Expedition CK06-06</strain>
    </source>
</reference>
<evidence type="ECO:0000313" key="2">
    <source>
        <dbReference type="EMBL" id="GAI61316.1"/>
    </source>
</evidence>